<proteinExistence type="predicted"/>
<dbReference type="Proteomes" id="UP000742786">
    <property type="component" value="Unassembled WGS sequence"/>
</dbReference>
<dbReference type="Pfam" id="PF04536">
    <property type="entry name" value="TPM_phosphatase"/>
    <property type="match status" value="1"/>
</dbReference>
<name>A0A916J2N7_9PROT</name>
<dbReference type="AlphaFoldDB" id="A0A916J2N7"/>
<feature type="domain" description="TPM" evidence="2">
    <location>
        <begin position="48"/>
        <end position="171"/>
    </location>
</feature>
<gene>
    <name evidence="3" type="ORF">GTOL_10737</name>
</gene>
<dbReference type="PANTHER" id="PTHR30373:SF2">
    <property type="entry name" value="UPF0603 PROTEIN YGCG"/>
    <property type="match status" value="1"/>
</dbReference>
<evidence type="ECO:0000256" key="1">
    <source>
        <dbReference type="SAM" id="Phobius"/>
    </source>
</evidence>
<keyword evidence="1" id="KW-0472">Membrane</keyword>
<dbReference type="Gene3D" id="3.10.310.50">
    <property type="match status" value="1"/>
</dbReference>
<accession>A0A916J2N7</accession>
<organism evidence="3 4">
    <name type="scientific">Georgfuchsia toluolica</name>
    <dbReference type="NCBI Taxonomy" id="424218"/>
    <lineage>
        <taxon>Bacteria</taxon>
        <taxon>Pseudomonadati</taxon>
        <taxon>Pseudomonadota</taxon>
        <taxon>Betaproteobacteria</taxon>
        <taxon>Nitrosomonadales</taxon>
        <taxon>Sterolibacteriaceae</taxon>
        <taxon>Georgfuchsia</taxon>
    </lineage>
</organism>
<sequence length="295" mass="30297">MHRVRSKSLFSSVFSVNSVARLFLAFVLSIGLVFAADEVAIPPLAARVTDLTGTLTPEQKVQLENALAQVEAAKGAQVAILMLPTTQPETIEQFGIRLADAWKVGRKGVDDGVIVIVAKDDHHMRIEVGYGLEGAIPDAIAKRIVSDVMAPRFKQGDFYGGLQSAVDAIGKIINGEALPEPRQRRGVNGFNLSDNIIPVAMIFVFVIGGVLRAVLGRAAGASVGGVIAFFGAWLLLGSLFVAIIVALIAFVFTLAGGGRFGGPGMGGFGGGGFGGGGGFSGGGGGFGGGGASGRW</sequence>
<keyword evidence="1" id="KW-1133">Transmembrane helix</keyword>
<keyword evidence="1" id="KW-0812">Transmembrane</keyword>
<comment type="caution">
    <text evidence="3">The sequence shown here is derived from an EMBL/GenBank/DDBJ whole genome shotgun (WGS) entry which is preliminary data.</text>
</comment>
<evidence type="ECO:0000259" key="2">
    <source>
        <dbReference type="Pfam" id="PF04536"/>
    </source>
</evidence>
<feature type="transmembrane region" description="Helical" evidence="1">
    <location>
        <begin position="227"/>
        <end position="255"/>
    </location>
</feature>
<feature type="transmembrane region" description="Helical" evidence="1">
    <location>
        <begin position="196"/>
        <end position="215"/>
    </location>
</feature>
<evidence type="ECO:0000313" key="4">
    <source>
        <dbReference type="Proteomes" id="UP000742786"/>
    </source>
</evidence>
<protein>
    <recommendedName>
        <fullName evidence="2">TPM domain-containing protein</fullName>
    </recommendedName>
</protein>
<dbReference type="PANTHER" id="PTHR30373">
    <property type="entry name" value="UPF0603 PROTEIN YGCG"/>
    <property type="match status" value="1"/>
</dbReference>
<reference evidence="3" key="1">
    <citation type="submission" date="2021-04" db="EMBL/GenBank/DDBJ databases">
        <authorList>
            <person name="Hornung B."/>
        </authorList>
    </citation>
    <scope>NUCLEOTIDE SEQUENCE</scope>
    <source>
        <strain evidence="3">G5G6</strain>
    </source>
</reference>
<dbReference type="InterPro" id="IPR007621">
    <property type="entry name" value="TPM_dom"/>
</dbReference>
<dbReference type="EMBL" id="CAJQUM010000001">
    <property type="protein sequence ID" value="CAG4882855.1"/>
    <property type="molecule type" value="Genomic_DNA"/>
</dbReference>
<keyword evidence="4" id="KW-1185">Reference proteome</keyword>
<evidence type="ECO:0000313" key="3">
    <source>
        <dbReference type="EMBL" id="CAG4882855.1"/>
    </source>
</evidence>